<dbReference type="FunFam" id="1.20.1050.10:FF:000004">
    <property type="entry name" value="Glutathione S-transferase F2"/>
    <property type="match status" value="1"/>
</dbReference>
<dbReference type="InterPro" id="IPR036249">
    <property type="entry name" value="Thioredoxin-like_sf"/>
</dbReference>
<dbReference type="SFLD" id="SFLDS00019">
    <property type="entry name" value="Glutathione_Transferase_(cytos"/>
    <property type="match status" value="1"/>
</dbReference>
<dbReference type="PANTHER" id="PTHR43900">
    <property type="entry name" value="GLUTATHIONE S-TRANSFERASE RHO"/>
    <property type="match status" value="1"/>
</dbReference>
<dbReference type="FunFam" id="3.40.30.10:FF:000016">
    <property type="entry name" value="Glutathione S-transferase F2"/>
    <property type="match status" value="1"/>
</dbReference>
<dbReference type="InterPro" id="IPR004045">
    <property type="entry name" value="Glutathione_S-Trfase_N"/>
</dbReference>
<dbReference type="SUPFAM" id="SSF52833">
    <property type="entry name" value="Thioredoxin-like"/>
    <property type="match status" value="1"/>
</dbReference>
<dbReference type="SFLD" id="SFLDG01154">
    <property type="entry name" value="Main.5:_Phi-like"/>
    <property type="match status" value="1"/>
</dbReference>
<dbReference type="RefSeq" id="XP_011082484.1">
    <property type="nucleotide sequence ID" value="XM_011084182.2"/>
</dbReference>
<dbReference type="PANTHER" id="PTHR43900:SF47">
    <property type="entry name" value="GLUTATHIONE S-TRANSFERASE F6-RELATED"/>
    <property type="match status" value="1"/>
</dbReference>
<dbReference type="GO" id="GO:0006749">
    <property type="term" value="P:glutathione metabolic process"/>
    <property type="evidence" value="ECO:0007669"/>
    <property type="project" value="TreeGrafter"/>
</dbReference>
<dbReference type="SUPFAM" id="SSF47616">
    <property type="entry name" value="GST C-terminal domain-like"/>
    <property type="match status" value="1"/>
</dbReference>
<dbReference type="FunCoup" id="A0A6I9TN19">
    <property type="interactions" value="1657"/>
</dbReference>
<dbReference type="AlphaFoldDB" id="A0A6I9TN19"/>
<dbReference type="InterPro" id="IPR004046">
    <property type="entry name" value="GST_C"/>
</dbReference>
<dbReference type="Pfam" id="PF02798">
    <property type="entry name" value="GST_N"/>
    <property type="match status" value="1"/>
</dbReference>
<comment type="catalytic activity">
    <reaction evidence="4">
        <text>RX + glutathione = an S-substituted glutathione + a halide anion + H(+)</text>
        <dbReference type="Rhea" id="RHEA:16437"/>
        <dbReference type="ChEBI" id="CHEBI:15378"/>
        <dbReference type="ChEBI" id="CHEBI:16042"/>
        <dbReference type="ChEBI" id="CHEBI:17792"/>
        <dbReference type="ChEBI" id="CHEBI:57925"/>
        <dbReference type="ChEBI" id="CHEBI:90779"/>
        <dbReference type="EC" id="2.5.1.18"/>
    </reaction>
</comment>
<dbReference type="GO" id="GO:0004364">
    <property type="term" value="F:glutathione transferase activity"/>
    <property type="evidence" value="ECO:0007669"/>
    <property type="project" value="UniProtKB-EC"/>
</dbReference>
<name>A0A6I9TN19_SESIN</name>
<dbReference type="InterPro" id="IPR034347">
    <property type="entry name" value="GST_Phi_C"/>
</dbReference>
<feature type="domain" description="GST N-terminal" evidence="6">
    <location>
        <begin position="53"/>
        <end position="134"/>
    </location>
</feature>
<keyword evidence="3" id="KW-0808">Transferase</keyword>
<evidence type="ECO:0000313" key="8">
    <source>
        <dbReference type="Proteomes" id="UP000504604"/>
    </source>
</evidence>
<evidence type="ECO:0000259" key="6">
    <source>
        <dbReference type="PROSITE" id="PS50404"/>
    </source>
</evidence>
<dbReference type="OrthoDB" id="422574at2759"/>
<proteinExistence type="inferred from homology"/>
<dbReference type="Gene3D" id="1.20.1050.10">
    <property type="match status" value="1"/>
</dbReference>
<dbReference type="EC" id="2.5.1.18" evidence="2"/>
<dbReference type="SFLD" id="SFLDG00358">
    <property type="entry name" value="Main_(cytGST)"/>
    <property type="match status" value="1"/>
</dbReference>
<evidence type="ECO:0000259" key="7">
    <source>
        <dbReference type="PROSITE" id="PS50405"/>
    </source>
</evidence>
<dbReference type="GO" id="GO:0009407">
    <property type="term" value="P:toxin catabolic process"/>
    <property type="evidence" value="ECO:0007669"/>
    <property type="project" value="UniProtKB-ARBA"/>
</dbReference>
<accession>A0A6I9TN19</accession>
<dbReference type="InterPro" id="IPR036282">
    <property type="entry name" value="Glutathione-S-Trfase_C_sf"/>
</dbReference>
<dbReference type="GO" id="GO:0043295">
    <property type="term" value="F:glutathione binding"/>
    <property type="evidence" value="ECO:0007669"/>
    <property type="project" value="TreeGrafter"/>
</dbReference>
<protein>
    <recommendedName>
        <fullName evidence="2">glutathione transferase</fullName>
        <ecNumber evidence="2">2.5.1.18</ecNumber>
    </recommendedName>
    <alternativeName>
        <fullName evidence="5">GST class-phi</fullName>
    </alternativeName>
</protein>
<dbReference type="Proteomes" id="UP000504604">
    <property type="component" value="Linkage group LG6"/>
</dbReference>
<comment type="similarity">
    <text evidence="1">Belongs to the GST superfamily. Phi family.</text>
</comment>
<dbReference type="Gene3D" id="3.40.30.10">
    <property type="entry name" value="Glutaredoxin"/>
    <property type="match status" value="1"/>
</dbReference>
<dbReference type="KEGG" id="sind:105165235"/>
<dbReference type="InterPro" id="IPR010987">
    <property type="entry name" value="Glutathione-S-Trfase_C-like"/>
</dbReference>
<evidence type="ECO:0000256" key="1">
    <source>
        <dbReference type="ARBA" id="ARBA00010128"/>
    </source>
</evidence>
<dbReference type="InParanoid" id="A0A6I9TN19"/>
<sequence>MQNAKIEMSRLLEYAHREKRGKSTFFSQRTAACSCPPLDKKQLSFPLGHNYSMVMKLHGHPFSPATHRVMACLEEKGLEYEFVHIDLSTGQHKKEPFLSLNPFGQVPALEDGDLKLFESRAITQYLANIYADKGTPLVPQDPKEKAIVYVWMEVESHKFDAAAAKLSYELVTKPMLGMTTDDAVVEEHQEKLGKVLDVYESRLTGSKYLGGEAFSLADFHHLPIVSSLFGTKTKALFDARPNVSGWCAGILARPAWQKVVEKMKH</sequence>
<dbReference type="CDD" id="cd03187">
    <property type="entry name" value="GST_C_Phi"/>
    <property type="match status" value="1"/>
</dbReference>
<keyword evidence="8" id="KW-1185">Reference proteome</keyword>
<evidence type="ECO:0000256" key="2">
    <source>
        <dbReference type="ARBA" id="ARBA00012452"/>
    </source>
</evidence>
<feature type="domain" description="GST C-terminal" evidence="7">
    <location>
        <begin position="141"/>
        <end position="265"/>
    </location>
</feature>
<dbReference type="InterPro" id="IPR040079">
    <property type="entry name" value="Glutathione_S-Trfase"/>
</dbReference>
<dbReference type="GO" id="GO:0005737">
    <property type="term" value="C:cytoplasm"/>
    <property type="evidence" value="ECO:0007669"/>
    <property type="project" value="TreeGrafter"/>
</dbReference>
<evidence type="ECO:0000256" key="4">
    <source>
        <dbReference type="ARBA" id="ARBA00047960"/>
    </source>
</evidence>
<organism evidence="8 9">
    <name type="scientific">Sesamum indicum</name>
    <name type="common">Oriental sesame</name>
    <name type="synonym">Sesamum orientale</name>
    <dbReference type="NCBI Taxonomy" id="4182"/>
    <lineage>
        <taxon>Eukaryota</taxon>
        <taxon>Viridiplantae</taxon>
        <taxon>Streptophyta</taxon>
        <taxon>Embryophyta</taxon>
        <taxon>Tracheophyta</taxon>
        <taxon>Spermatophyta</taxon>
        <taxon>Magnoliopsida</taxon>
        <taxon>eudicotyledons</taxon>
        <taxon>Gunneridae</taxon>
        <taxon>Pentapetalae</taxon>
        <taxon>asterids</taxon>
        <taxon>lamiids</taxon>
        <taxon>Lamiales</taxon>
        <taxon>Pedaliaceae</taxon>
        <taxon>Sesamum</taxon>
    </lineage>
</organism>
<gene>
    <name evidence="9" type="primary">LOC105165235</name>
</gene>
<evidence type="ECO:0000256" key="5">
    <source>
        <dbReference type="ARBA" id="ARBA00081070"/>
    </source>
</evidence>
<reference evidence="9" key="1">
    <citation type="submission" date="2025-08" db="UniProtKB">
        <authorList>
            <consortium name="RefSeq"/>
        </authorList>
    </citation>
    <scope>IDENTIFICATION</scope>
</reference>
<dbReference type="GeneID" id="105165235"/>
<dbReference type="PROSITE" id="PS50404">
    <property type="entry name" value="GST_NTER"/>
    <property type="match status" value="1"/>
</dbReference>
<dbReference type="CDD" id="cd03053">
    <property type="entry name" value="GST_N_Phi"/>
    <property type="match status" value="1"/>
</dbReference>
<dbReference type="PROSITE" id="PS50405">
    <property type="entry name" value="GST_CTER"/>
    <property type="match status" value="1"/>
</dbReference>
<evidence type="ECO:0000256" key="3">
    <source>
        <dbReference type="ARBA" id="ARBA00022679"/>
    </source>
</evidence>
<dbReference type="Pfam" id="PF00043">
    <property type="entry name" value="GST_C"/>
    <property type="match status" value="1"/>
</dbReference>
<evidence type="ECO:0000313" key="9">
    <source>
        <dbReference type="RefSeq" id="XP_011082484.1"/>
    </source>
</evidence>